<dbReference type="AlphaFoldDB" id="A0A518H430"/>
<protein>
    <submittedName>
        <fullName evidence="1">Uncharacterized protein</fullName>
    </submittedName>
</protein>
<proteinExistence type="predicted"/>
<accession>A0A518H430</accession>
<dbReference type="OrthoDB" id="7775811at2"/>
<dbReference type="Proteomes" id="UP000317835">
    <property type="component" value="Chromosome"/>
</dbReference>
<name>A0A518H430_9BACT</name>
<organism evidence="1 2">
    <name type="scientific">Tautonia plasticadhaerens</name>
    <dbReference type="NCBI Taxonomy" id="2527974"/>
    <lineage>
        <taxon>Bacteria</taxon>
        <taxon>Pseudomonadati</taxon>
        <taxon>Planctomycetota</taxon>
        <taxon>Planctomycetia</taxon>
        <taxon>Isosphaerales</taxon>
        <taxon>Isosphaeraceae</taxon>
        <taxon>Tautonia</taxon>
    </lineage>
</organism>
<reference evidence="1 2" key="1">
    <citation type="submission" date="2019-02" db="EMBL/GenBank/DDBJ databases">
        <title>Deep-cultivation of Planctomycetes and their phenomic and genomic characterization uncovers novel biology.</title>
        <authorList>
            <person name="Wiegand S."/>
            <person name="Jogler M."/>
            <person name="Boedeker C."/>
            <person name="Pinto D."/>
            <person name="Vollmers J."/>
            <person name="Rivas-Marin E."/>
            <person name="Kohn T."/>
            <person name="Peeters S.H."/>
            <person name="Heuer A."/>
            <person name="Rast P."/>
            <person name="Oberbeckmann S."/>
            <person name="Bunk B."/>
            <person name="Jeske O."/>
            <person name="Meyerdierks A."/>
            <person name="Storesund J.E."/>
            <person name="Kallscheuer N."/>
            <person name="Luecker S."/>
            <person name="Lage O.M."/>
            <person name="Pohl T."/>
            <person name="Merkel B.J."/>
            <person name="Hornburger P."/>
            <person name="Mueller R.-W."/>
            <person name="Bruemmer F."/>
            <person name="Labrenz M."/>
            <person name="Spormann A.M."/>
            <person name="Op den Camp H."/>
            <person name="Overmann J."/>
            <person name="Amann R."/>
            <person name="Jetten M.S.M."/>
            <person name="Mascher T."/>
            <person name="Medema M.H."/>
            <person name="Devos D.P."/>
            <person name="Kaster A.-K."/>
            <person name="Ovreas L."/>
            <person name="Rohde M."/>
            <person name="Galperin M.Y."/>
            <person name="Jogler C."/>
        </authorList>
    </citation>
    <scope>NUCLEOTIDE SEQUENCE [LARGE SCALE GENOMIC DNA]</scope>
    <source>
        <strain evidence="1 2">ElP</strain>
    </source>
</reference>
<dbReference type="KEGG" id="tpla:ElP_34960"/>
<dbReference type="EMBL" id="CP036426">
    <property type="protein sequence ID" value="QDV35592.1"/>
    <property type="molecule type" value="Genomic_DNA"/>
</dbReference>
<keyword evidence="2" id="KW-1185">Reference proteome</keyword>
<evidence type="ECO:0000313" key="1">
    <source>
        <dbReference type="EMBL" id="QDV35592.1"/>
    </source>
</evidence>
<dbReference type="RefSeq" id="WP_145271287.1">
    <property type="nucleotide sequence ID" value="NZ_CP036426.1"/>
</dbReference>
<gene>
    <name evidence="1" type="ORF">ElP_34960</name>
</gene>
<evidence type="ECO:0000313" key="2">
    <source>
        <dbReference type="Proteomes" id="UP000317835"/>
    </source>
</evidence>
<sequence>MSDNAGLIVEPHGSLVLVLPVSDLGRVWLAKHYPEGDEHAYLGDALVVEHRYAADLAGGVTADGLLVS</sequence>